<dbReference type="Pfam" id="PF01156">
    <property type="entry name" value="IU_nuc_hydro"/>
    <property type="match status" value="1"/>
</dbReference>
<protein>
    <submittedName>
        <fullName evidence="5">Nucleoside hydrolase</fullName>
    </submittedName>
</protein>
<dbReference type="PANTHER" id="PTHR12304:SF46">
    <property type="entry name" value="INOSINE-ADENOSINE-GUANOSINE-NUCLEOSIDE HYDROLASE"/>
    <property type="match status" value="1"/>
</dbReference>
<dbReference type="InterPro" id="IPR023186">
    <property type="entry name" value="IUNH"/>
</dbReference>
<name>A0AAQ3QUA7_9BACT</name>
<accession>A0AAQ3QUA7</accession>
<keyword evidence="1 5" id="KW-0378">Hydrolase</keyword>
<evidence type="ECO:0000256" key="3">
    <source>
        <dbReference type="SAM" id="SignalP"/>
    </source>
</evidence>
<dbReference type="Proteomes" id="UP001304300">
    <property type="component" value="Chromosome"/>
</dbReference>
<evidence type="ECO:0000259" key="4">
    <source>
        <dbReference type="Pfam" id="PF01156"/>
    </source>
</evidence>
<dbReference type="KEGG" id="puo:RZN69_03855"/>
<organism evidence="5 6">
    <name type="scientific">Rubellicoccus peritrichatus</name>
    <dbReference type="NCBI Taxonomy" id="3080537"/>
    <lineage>
        <taxon>Bacteria</taxon>
        <taxon>Pseudomonadati</taxon>
        <taxon>Verrucomicrobiota</taxon>
        <taxon>Opitutia</taxon>
        <taxon>Puniceicoccales</taxon>
        <taxon>Cerasicoccaceae</taxon>
        <taxon>Rubellicoccus</taxon>
    </lineage>
</organism>
<dbReference type="InterPro" id="IPR036452">
    <property type="entry name" value="Ribo_hydro-like"/>
</dbReference>
<dbReference type="PANTHER" id="PTHR12304">
    <property type="entry name" value="INOSINE-URIDINE PREFERRING NUCLEOSIDE HYDROLASE"/>
    <property type="match status" value="1"/>
</dbReference>
<dbReference type="SUPFAM" id="SSF53590">
    <property type="entry name" value="Nucleoside hydrolase"/>
    <property type="match status" value="1"/>
</dbReference>
<dbReference type="GO" id="GO:0006152">
    <property type="term" value="P:purine nucleoside catabolic process"/>
    <property type="evidence" value="ECO:0007669"/>
    <property type="project" value="TreeGrafter"/>
</dbReference>
<dbReference type="AlphaFoldDB" id="A0AAQ3QUA7"/>
<gene>
    <name evidence="5" type="ORF">RZN69_03855</name>
</gene>
<evidence type="ECO:0000313" key="5">
    <source>
        <dbReference type="EMBL" id="WOO42211.1"/>
    </source>
</evidence>
<dbReference type="RefSeq" id="WP_317834697.1">
    <property type="nucleotide sequence ID" value="NZ_CP136920.1"/>
</dbReference>
<evidence type="ECO:0000256" key="1">
    <source>
        <dbReference type="ARBA" id="ARBA00022801"/>
    </source>
</evidence>
<dbReference type="InterPro" id="IPR001910">
    <property type="entry name" value="Inosine/uridine_hydrolase_dom"/>
</dbReference>
<feature type="domain" description="Inosine/uridine-preferring nucleoside hydrolase" evidence="4">
    <location>
        <begin position="49"/>
        <end position="312"/>
    </location>
</feature>
<dbReference type="Gene3D" id="3.90.245.10">
    <property type="entry name" value="Ribonucleoside hydrolase-like"/>
    <property type="match status" value="1"/>
</dbReference>
<keyword evidence="3" id="KW-0732">Signal</keyword>
<feature type="signal peptide" evidence="3">
    <location>
        <begin position="1"/>
        <end position="19"/>
    </location>
</feature>
<dbReference type="EMBL" id="CP136920">
    <property type="protein sequence ID" value="WOO42211.1"/>
    <property type="molecule type" value="Genomic_DNA"/>
</dbReference>
<keyword evidence="6" id="KW-1185">Reference proteome</keyword>
<dbReference type="GO" id="GO:0008477">
    <property type="term" value="F:purine nucleosidase activity"/>
    <property type="evidence" value="ECO:0007669"/>
    <property type="project" value="TreeGrafter"/>
</dbReference>
<keyword evidence="2" id="KW-0326">Glycosidase</keyword>
<proteinExistence type="predicted"/>
<reference evidence="5 6" key="1">
    <citation type="submission" date="2023-10" db="EMBL/GenBank/DDBJ databases">
        <title>Rubellicoccus peritrichatus gen. nov., sp. nov., isolated from an algae of coral reef tank.</title>
        <authorList>
            <person name="Luo J."/>
        </authorList>
    </citation>
    <scope>NUCLEOTIDE SEQUENCE [LARGE SCALE GENOMIC DNA]</scope>
    <source>
        <strain evidence="5 6">CR14</strain>
    </source>
</reference>
<dbReference type="GO" id="GO:0005829">
    <property type="term" value="C:cytosol"/>
    <property type="evidence" value="ECO:0007669"/>
    <property type="project" value="TreeGrafter"/>
</dbReference>
<sequence length="493" mass="55231">MKNFLCFLLFFLLSLSLYAEEKRKVVLCADISAGDYAWGNNETYNWRDVDDLWAMIWLLNQEDIEVVAILISYGNAFCDGYVLGDPCPTECPIVEQNANRAREFVALANRDIPVYVGSICEFDESMETPVGTAAVIDMIRELDSVDVLAIGPATDPAYIVRDLNDSGEITKIDQITILMGFFGTWAGDGAFDINGTEVGDANFINDPSAMSWLVEDAPSRPPFRFVPFNTARFGLVTPAMIDSLWQINGPASSRVAFLSEHWQAQWMSVLEEQGFHLWDLVCALCMPGDGVSVETIDIYPEIESVDVEGTSTLTVQLNEEGSTSSNVNGVDVCVTRINSIGSPQLFPEATFTSYPDDVGSPSSFAAISQISFNEILKLDKIATDNRIGTGQFGILENLFALSETIRLSPWFSQFSIQPAPWIYQFDLGFLFLSGEDETNIWMYDDTSQGYFWTANSLYPFLYRDSNQTWYYFIETIDGIRYFQNLSTDQTQTF</sequence>
<evidence type="ECO:0000313" key="6">
    <source>
        <dbReference type="Proteomes" id="UP001304300"/>
    </source>
</evidence>
<evidence type="ECO:0000256" key="2">
    <source>
        <dbReference type="ARBA" id="ARBA00023295"/>
    </source>
</evidence>
<feature type="chain" id="PRO_5042870356" evidence="3">
    <location>
        <begin position="20"/>
        <end position="493"/>
    </location>
</feature>